<name>A0ABV1TX29_9ACTN</name>
<protein>
    <recommendedName>
        <fullName evidence="3">Transposase</fullName>
    </recommendedName>
</protein>
<proteinExistence type="predicted"/>
<evidence type="ECO:0000313" key="1">
    <source>
        <dbReference type="EMBL" id="MER6274143.1"/>
    </source>
</evidence>
<reference evidence="1 2" key="1">
    <citation type="submission" date="2024-06" db="EMBL/GenBank/DDBJ databases">
        <title>The Natural Products Discovery Center: Release of the First 8490 Sequenced Strains for Exploring Actinobacteria Biosynthetic Diversity.</title>
        <authorList>
            <person name="Kalkreuter E."/>
            <person name="Kautsar S.A."/>
            <person name="Yang D."/>
            <person name="Bader C.D."/>
            <person name="Teijaro C.N."/>
            <person name="Fluegel L."/>
            <person name="Davis C.M."/>
            <person name="Simpson J.R."/>
            <person name="Lauterbach L."/>
            <person name="Steele A.D."/>
            <person name="Gui C."/>
            <person name="Meng S."/>
            <person name="Li G."/>
            <person name="Viehrig K."/>
            <person name="Ye F."/>
            <person name="Su P."/>
            <person name="Kiefer A.F."/>
            <person name="Nichols A."/>
            <person name="Cepeda A.J."/>
            <person name="Yan W."/>
            <person name="Fan B."/>
            <person name="Jiang Y."/>
            <person name="Adhikari A."/>
            <person name="Zheng C.-J."/>
            <person name="Schuster L."/>
            <person name="Cowan T.M."/>
            <person name="Smanski M.J."/>
            <person name="Chevrette M.G."/>
            <person name="De Carvalho L.P.S."/>
            <person name="Shen B."/>
        </authorList>
    </citation>
    <scope>NUCLEOTIDE SEQUENCE [LARGE SCALE GENOMIC DNA]</scope>
    <source>
        <strain evidence="1 2">NPDC001694</strain>
    </source>
</reference>
<evidence type="ECO:0008006" key="3">
    <source>
        <dbReference type="Google" id="ProtNLM"/>
    </source>
</evidence>
<organism evidence="1 2">
    <name type="scientific">Streptomyces sp. 900105755</name>
    <dbReference type="NCBI Taxonomy" id="3154389"/>
    <lineage>
        <taxon>Bacteria</taxon>
        <taxon>Bacillati</taxon>
        <taxon>Actinomycetota</taxon>
        <taxon>Actinomycetes</taxon>
        <taxon>Kitasatosporales</taxon>
        <taxon>Streptomycetaceae</taxon>
        <taxon>Streptomyces</taxon>
    </lineage>
</organism>
<dbReference type="RefSeq" id="WP_351962372.1">
    <property type="nucleotide sequence ID" value="NZ_JBEOZM010000043.1"/>
</dbReference>
<dbReference type="Proteomes" id="UP001490365">
    <property type="component" value="Unassembled WGS sequence"/>
</dbReference>
<accession>A0ABV1TX29</accession>
<keyword evidence="2" id="KW-1185">Reference proteome</keyword>
<sequence>MCGARTGCRRSSTGNLQARIAEAEREGWLGEIEGLQVSLAGARDKLAQIDAEAARRSTAIHLGMPAFPQIAGRIGGTSASPVPG</sequence>
<comment type="caution">
    <text evidence="1">The sequence shown here is derived from an EMBL/GenBank/DDBJ whole genome shotgun (WGS) entry which is preliminary data.</text>
</comment>
<evidence type="ECO:0000313" key="2">
    <source>
        <dbReference type="Proteomes" id="UP001490365"/>
    </source>
</evidence>
<dbReference type="EMBL" id="JBEOZM010000043">
    <property type="protein sequence ID" value="MER6274143.1"/>
    <property type="molecule type" value="Genomic_DNA"/>
</dbReference>
<gene>
    <name evidence="1" type="ORF">ABT211_43910</name>
</gene>